<proteinExistence type="predicted"/>
<gene>
    <name evidence="2" type="ORF">SAMN05216204_11982</name>
</gene>
<keyword evidence="1" id="KW-0732">Signal</keyword>
<dbReference type="Proteomes" id="UP000198639">
    <property type="component" value="Unassembled WGS sequence"/>
</dbReference>
<name>A0A1I1QLR9_9BURK</name>
<protein>
    <submittedName>
        <fullName evidence="2">Uncharacterized protein</fullName>
    </submittedName>
</protein>
<dbReference type="AlphaFoldDB" id="A0A1I1QLR9"/>
<keyword evidence="3" id="KW-1185">Reference proteome</keyword>
<feature type="signal peptide" evidence="1">
    <location>
        <begin position="1"/>
        <end position="19"/>
    </location>
</feature>
<feature type="chain" id="PRO_5011664001" evidence="1">
    <location>
        <begin position="20"/>
        <end position="120"/>
    </location>
</feature>
<dbReference type="OrthoDB" id="8759086at2"/>
<evidence type="ECO:0000313" key="2">
    <source>
        <dbReference type="EMBL" id="SFD22957.1"/>
    </source>
</evidence>
<dbReference type="RefSeq" id="WP_091875554.1">
    <property type="nucleotide sequence ID" value="NZ_FOLD01000019.1"/>
</dbReference>
<evidence type="ECO:0000313" key="3">
    <source>
        <dbReference type="Proteomes" id="UP000198639"/>
    </source>
</evidence>
<organism evidence="2 3">
    <name type="scientific">Massilia yuzhufengensis</name>
    <dbReference type="NCBI Taxonomy" id="1164594"/>
    <lineage>
        <taxon>Bacteria</taxon>
        <taxon>Pseudomonadati</taxon>
        <taxon>Pseudomonadota</taxon>
        <taxon>Betaproteobacteria</taxon>
        <taxon>Burkholderiales</taxon>
        <taxon>Oxalobacteraceae</taxon>
        <taxon>Telluria group</taxon>
        <taxon>Massilia</taxon>
    </lineage>
</organism>
<accession>A0A1I1QLR9</accession>
<dbReference type="STRING" id="1164594.SAMN05216204_11982"/>
<reference evidence="3" key="1">
    <citation type="submission" date="2016-10" db="EMBL/GenBank/DDBJ databases">
        <authorList>
            <person name="Varghese N."/>
            <person name="Submissions S."/>
        </authorList>
    </citation>
    <scope>NUCLEOTIDE SEQUENCE [LARGE SCALE GENOMIC DNA]</scope>
    <source>
        <strain evidence="3">CGMCC 1.12041</strain>
    </source>
</reference>
<dbReference type="EMBL" id="FOLD01000019">
    <property type="protein sequence ID" value="SFD22957.1"/>
    <property type="molecule type" value="Genomic_DNA"/>
</dbReference>
<sequence>MKKTIATALLAAAATTGWAAPAAPPFSVTTRLGMSTTTFSCETAAKAACHYLILNSLCQEKLVAGGAKERSCQYTQAVPPFQIKAGERKTVANLPADYVYTMKLGADPAPQDVLRSPVPH</sequence>
<evidence type="ECO:0000256" key="1">
    <source>
        <dbReference type="SAM" id="SignalP"/>
    </source>
</evidence>